<dbReference type="InterPro" id="IPR001123">
    <property type="entry name" value="LeuE-type"/>
</dbReference>
<evidence type="ECO:0000256" key="2">
    <source>
        <dbReference type="ARBA" id="ARBA00022475"/>
    </source>
</evidence>
<dbReference type="Pfam" id="PF01810">
    <property type="entry name" value="LysE"/>
    <property type="match status" value="1"/>
</dbReference>
<keyword evidence="3 6" id="KW-0812">Transmembrane</keyword>
<accession>C7NR93</accession>
<dbReference type="PANTHER" id="PTHR38825">
    <property type="entry name" value="LYSINE EXPORTER PROTEIN (LYSE/YGGA)"/>
    <property type="match status" value="1"/>
</dbReference>
<evidence type="ECO:0000256" key="4">
    <source>
        <dbReference type="ARBA" id="ARBA00022989"/>
    </source>
</evidence>
<evidence type="ECO:0000313" key="7">
    <source>
        <dbReference type="EMBL" id="ACV10530.1"/>
    </source>
</evidence>
<evidence type="ECO:0000256" key="5">
    <source>
        <dbReference type="ARBA" id="ARBA00023136"/>
    </source>
</evidence>
<dbReference type="eggNOG" id="arCOG01947">
    <property type="taxonomic scope" value="Archaea"/>
</dbReference>
<dbReference type="GO" id="GO:0006865">
    <property type="term" value="P:amino acid transport"/>
    <property type="evidence" value="ECO:0007669"/>
    <property type="project" value="InterPro"/>
</dbReference>
<dbReference type="OrthoDB" id="121309at2157"/>
<dbReference type="EMBL" id="CP001687">
    <property type="protein sequence ID" value="ACV10530.1"/>
    <property type="molecule type" value="Genomic_DNA"/>
</dbReference>
<sequence>MIDVLVTGLAGSIFGLALAAPPGPMNAVIAEESVVGGFRAGVTAGLGAMVADATFFVLSVLGVVAIVQEATLLQGTMVGIGGVLMLYFAIDAVRELDRTFTTFDEDATTGAGHSGDRPDARGFRRAFVLALTNPYQIIFWLTVGVGLLTPGTVDVLSQTPYVGGHLEGLLVVRTGKPTLLVGFFAGIGVWIVGFPATLVTAGRRVDRFAPAVAVLSAVFLAGFGVFFLYDALSTVGLVG</sequence>
<dbReference type="Proteomes" id="UP000002071">
    <property type="component" value="Chromosome"/>
</dbReference>
<name>C7NR93_HALUD</name>
<comment type="subcellular location">
    <subcellularLocation>
        <location evidence="1">Cell membrane</location>
        <topology evidence="1">Multi-pass membrane protein</topology>
    </subcellularLocation>
</comment>
<protein>
    <submittedName>
        <fullName evidence="7">Lysine exporter protein (LYSE/YGGA)</fullName>
    </submittedName>
</protein>
<gene>
    <name evidence="7" type="ordered locus">Huta_0343</name>
</gene>
<keyword evidence="4 6" id="KW-1133">Transmembrane helix</keyword>
<evidence type="ECO:0000256" key="1">
    <source>
        <dbReference type="ARBA" id="ARBA00004651"/>
    </source>
</evidence>
<dbReference type="KEGG" id="hut:Huta_0343"/>
<dbReference type="HOGENOM" id="CLU_087840_1_2_2"/>
<evidence type="ECO:0000256" key="6">
    <source>
        <dbReference type="SAM" id="Phobius"/>
    </source>
</evidence>
<feature type="transmembrane region" description="Helical" evidence="6">
    <location>
        <begin position="179"/>
        <end position="201"/>
    </location>
</feature>
<evidence type="ECO:0000256" key="3">
    <source>
        <dbReference type="ARBA" id="ARBA00022692"/>
    </source>
</evidence>
<organism evidence="7 8">
    <name type="scientific">Halorhabdus utahensis (strain DSM 12940 / JCM 11049 / AX-2)</name>
    <dbReference type="NCBI Taxonomy" id="519442"/>
    <lineage>
        <taxon>Archaea</taxon>
        <taxon>Methanobacteriati</taxon>
        <taxon>Methanobacteriota</taxon>
        <taxon>Stenosarchaea group</taxon>
        <taxon>Halobacteria</taxon>
        <taxon>Halobacteriales</taxon>
        <taxon>Haloarculaceae</taxon>
        <taxon>Halorhabdus</taxon>
    </lineage>
</organism>
<dbReference type="PANTHER" id="PTHR38825:SF2">
    <property type="entry name" value="LYSINE TRANSPORTER LYSE"/>
    <property type="match status" value="1"/>
</dbReference>
<feature type="transmembrane region" description="Helical" evidence="6">
    <location>
        <begin position="72"/>
        <end position="90"/>
    </location>
</feature>
<keyword evidence="8" id="KW-1185">Reference proteome</keyword>
<keyword evidence="5 6" id="KW-0472">Membrane</keyword>
<dbReference type="STRING" id="519442.Huta_0343"/>
<evidence type="ECO:0000313" key="8">
    <source>
        <dbReference type="Proteomes" id="UP000002071"/>
    </source>
</evidence>
<keyword evidence="2" id="KW-1003">Cell membrane</keyword>
<reference evidence="7 8" key="1">
    <citation type="journal article" date="2009" name="Stand. Genomic Sci.">
        <title>Complete genome sequence of Halorhabdus utahensis type strain (AX-2).</title>
        <authorList>
            <person name="Anderson I."/>
            <person name="Tindall B.J."/>
            <person name="Pomrenke H."/>
            <person name="Goker M."/>
            <person name="Lapidus A."/>
            <person name="Nolan M."/>
            <person name="Copeland A."/>
            <person name="Glavina Del Rio T."/>
            <person name="Chen F."/>
            <person name="Tice H."/>
            <person name="Cheng J.F."/>
            <person name="Lucas S."/>
            <person name="Chertkov O."/>
            <person name="Bruce D."/>
            <person name="Brettin T."/>
            <person name="Detter J.C."/>
            <person name="Han C."/>
            <person name="Goodwin L."/>
            <person name="Land M."/>
            <person name="Hauser L."/>
            <person name="Chang Y.J."/>
            <person name="Jeffries C.D."/>
            <person name="Pitluck S."/>
            <person name="Pati A."/>
            <person name="Mavromatis K."/>
            <person name="Ivanova N."/>
            <person name="Ovchinnikova G."/>
            <person name="Chen A."/>
            <person name="Palaniappan K."/>
            <person name="Chain P."/>
            <person name="Rohde M."/>
            <person name="Bristow J."/>
            <person name="Eisen J.A."/>
            <person name="Markowitz V."/>
            <person name="Hugenholtz P."/>
            <person name="Kyrpides N.C."/>
            <person name="Klenk H.P."/>
        </authorList>
    </citation>
    <scope>NUCLEOTIDE SEQUENCE [LARGE SCALE GENOMIC DNA]</scope>
    <source>
        <strain evidence="8">DSM 12940 / JCM 11049 / AX-2</strain>
    </source>
</reference>
<dbReference type="AlphaFoldDB" id="C7NR93"/>
<dbReference type="GO" id="GO:0005886">
    <property type="term" value="C:plasma membrane"/>
    <property type="evidence" value="ECO:0007669"/>
    <property type="project" value="UniProtKB-SubCell"/>
</dbReference>
<feature type="transmembrane region" description="Helical" evidence="6">
    <location>
        <begin position="208"/>
        <end position="229"/>
    </location>
</feature>
<feature type="transmembrane region" description="Helical" evidence="6">
    <location>
        <begin position="43"/>
        <end position="65"/>
    </location>
</feature>
<proteinExistence type="predicted"/>